<dbReference type="KEGG" id="eiv:EIN_364580"/>
<dbReference type="OrthoDB" id="2067at2759"/>
<keyword evidence="2" id="KW-0342">GTP-binding</keyword>
<dbReference type="SUPFAM" id="SSF52540">
    <property type="entry name" value="P-loop containing nucleoside triphosphate hydrolases"/>
    <property type="match status" value="1"/>
</dbReference>
<keyword evidence="1" id="KW-0547">Nucleotide-binding</keyword>
<organism evidence="4 5">
    <name type="scientific">Entamoeba invadens IP1</name>
    <dbReference type="NCBI Taxonomy" id="370355"/>
    <lineage>
        <taxon>Eukaryota</taxon>
        <taxon>Amoebozoa</taxon>
        <taxon>Evosea</taxon>
        <taxon>Archamoebae</taxon>
        <taxon>Mastigamoebida</taxon>
        <taxon>Entamoebidae</taxon>
        <taxon>Entamoeba</taxon>
    </lineage>
</organism>
<accession>L7FPT4</accession>
<dbReference type="GeneID" id="14890955"/>
<dbReference type="Gene3D" id="3.40.50.300">
    <property type="entry name" value="P-loop containing nucleotide triphosphate hydrolases"/>
    <property type="match status" value="1"/>
</dbReference>
<dbReference type="InterPro" id="IPR000795">
    <property type="entry name" value="T_Tr_GTP-bd_dom"/>
</dbReference>
<dbReference type="InterPro" id="IPR050100">
    <property type="entry name" value="TRAFAC_GTPase_members"/>
</dbReference>
<dbReference type="Gene3D" id="2.40.30.10">
    <property type="entry name" value="Translation factors"/>
    <property type="match status" value="1"/>
</dbReference>
<keyword evidence="4" id="KW-0251">Elongation factor</keyword>
<dbReference type="GO" id="GO:0003746">
    <property type="term" value="F:translation elongation factor activity"/>
    <property type="evidence" value="ECO:0007669"/>
    <property type="project" value="UniProtKB-KW"/>
</dbReference>
<sequence length="332" mass="37144">MFIPKDHVNVVVVGPFQSGKSTFLGHLFVDLKQVDQRTIDRYKRDCIEFLKPNCEYAYVFEKTKIEHEIGLTNIQATKGIFAKDILHPKEELCNSEIQQVSIKKYEKMNVSFIDTPGRKKYIKNAIRGIHKGDVAFLVICASLNFEDQKESIIENLIPLKIFLVELVAVIVTKMGEVKYSEVCFEETKQKIIELMKIIGLSTESVRFVPIDGLEGDNLTVYSDKMAWTVNKYGTVVDLLNTLIIPERNQLDTQPFGMTIENICKIRNVGTVLVGIVESGVVHANQIVTVSPSGLSVKTKSVETMGNPILEGKGRVLVGVNVVGATDFDYKIG</sequence>
<dbReference type="Pfam" id="PF00009">
    <property type="entry name" value="GTP_EFTU"/>
    <property type="match status" value="1"/>
</dbReference>
<evidence type="ECO:0000256" key="1">
    <source>
        <dbReference type="ARBA" id="ARBA00022741"/>
    </source>
</evidence>
<dbReference type="AlphaFoldDB" id="L7FPT4"/>
<keyword evidence="4" id="KW-0648">Protein biosynthesis</keyword>
<dbReference type="InterPro" id="IPR009000">
    <property type="entry name" value="Transl_B-barrel_sf"/>
</dbReference>
<gene>
    <name evidence="4" type="ORF">EIN_364580</name>
</gene>
<dbReference type="EMBL" id="KB206401">
    <property type="protein sequence ID" value="ELP91969.1"/>
    <property type="molecule type" value="Genomic_DNA"/>
</dbReference>
<evidence type="ECO:0000313" key="4">
    <source>
        <dbReference type="EMBL" id="ELP91969.1"/>
    </source>
</evidence>
<dbReference type="Proteomes" id="UP000014680">
    <property type="component" value="Unassembled WGS sequence"/>
</dbReference>
<reference evidence="4 5" key="1">
    <citation type="submission" date="2012-10" db="EMBL/GenBank/DDBJ databases">
        <authorList>
            <person name="Zafar N."/>
            <person name="Inman J."/>
            <person name="Hall N."/>
            <person name="Lorenzi H."/>
            <person name="Caler E."/>
        </authorList>
    </citation>
    <scope>NUCLEOTIDE SEQUENCE [LARGE SCALE GENOMIC DNA]</scope>
    <source>
        <strain evidence="4 5">IP1</strain>
    </source>
</reference>
<dbReference type="GO" id="GO:0005525">
    <property type="term" value="F:GTP binding"/>
    <property type="evidence" value="ECO:0007669"/>
    <property type="project" value="UniProtKB-KW"/>
</dbReference>
<dbReference type="PANTHER" id="PTHR23115">
    <property type="entry name" value="TRANSLATION FACTOR"/>
    <property type="match status" value="1"/>
</dbReference>
<evidence type="ECO:0000313" key="5">
    <source>
        <dbReference type="Proteomes" id="UP000014680"/>
    </source>
</evidence>
<feature type="domain" description="Tr-type G" evidence="3">
    <location>
        <begin position="5"/>
        <end position="234"/>
    </location>
</feature>
<name>L7FPT4_ENTIV</name>
<dbReference type="InterPro" id="IPR027417">
    <property type="entry name" value="P-loop_NTPase"/>
</dbReference>
<dbReference type="SUPFAM" id="SSF50447">
    <property type="entry name" value="Translation proteins"/>
    <property type="match status" value="1"/>
</dbReference>
<dbReference type="RefSeq" id="XP_004258740.1">
    <property type="nucleotide sequence ID" value="XM_004258692.1"/>
</dbReference>
<dbReference type="VEuPathDB" id="AmoebaDB:EIN_364580"/>
<keyword evidence="5" id="KW-1185">Reference proteome</keyword>
<dbReference type="GO" id="GO:0003924">
    <property type="term" value="F:GTPase activity"/>
    <property type="evidence" value="ECO:0007669"/>
    <property type="project" value="InterPro"/>
</dbReference>
<evidence type="ECO:0000256" key="2">
    <source>
        <dbReference type="ARBA" id="ARBA00023134"/>
    </source>
</evidence>
<proteinExistence type="predicted"/>
<evidence type="ECO:0000259" key="3">
    <source>
        <dbReference type="Pfam" id="PF00009"/>
    </source>
</evidence>
<protein>
    <submittedName>
        <fullName evidence="4">Elongation factor 1-alpha, putative</fullName>
    </submittedName>
</protein>